<feature type="compositionally biased region" description="Basic and acidic residues" evidence="7">
    <location>
        <begin position="131"/>
        <end position="140"/>
    </location>
</feature>
<dbReference type="InterPro" id="IPR002051">
    <property type="entry name" value="Haem_Oase"/>
</dbReference>
<dbReference type="CDD" id="cd19165">
    <property type="entry name" value="HemeO"/>
    <property type="match status" value="1"/>
</dbReference>
<comment type="subcellular location">
    <subcellularLocation>
        <location evidence="1">Plastid</location>
        <location evidence="1">Chloroplast</location>
    </subcellularLocation>
</comment>
<sequence length="353" mass="40226">MTYFKLSILPLQENSRLLFVNKFSNFPTAEKRNSTNSDKTKRPTNFYCSHSNTIAVVSPSEAEEDGSDDNEEGGQMSSPAMMGSAPPVRRRRRRYRKLCPGENQGITEEMRFVAMKLRNSGKPKKIKKGRGKAESIKEVETGNSADSGEDQKDVSISEEKVEKDDDGSDANEDIWQPSLEGFLKYLVDSKLVFSTIERIVDESSDVSYVYFRKTGLERSECIAKDLEWFSRKGNAIPAPSNPGVTYVQYLKELAETSPPLFLSHFYNIYFSHIAGGQVIAKKVSEKLLEGRKLEFYAWEGEEQELLKGVRDKLNMIGEHWSRDEKNRCLSEATKAFRYLGQIVRLIILQRKQI</sequence>
<dbReference type="AlphaFoldDB" id="A0A068TZH0"/>
<evidence type="ECO:0000256" key="1">
    <source>
        <dbReference type="ARBA" id="ARBA00004229"/>
    </source>
</evidence>
<evidence type="ECO:0000256" key="5">
    <source>
        <dbReference type="ARBA" id="ARBA00022640"/>
    </source>
</evidence>
<dbReference type="GO" id="GO:0006788">
    <property type="term" value="P:heme oxidation"/>
    <property type="evidence" value="ECO:0007669"/>
    <property type="project" value="InterPro"/>
</dbReference>
<keyword evidence="5" id="KW-0934">Plastid</keyword>
<keyword evidence="4" id="KW-0602">Photosynthesis</keyword>
<keyword evidence="6" id="KW-0809">Transit peptide</keyword>
<dbReference type="GO" id="GO:0015979">
    <property type="term" value="P:photosynthesis"/>
    <property type="evidence" value="ECO:0007669"/>
    <property type="project" value="UniProtKB-KW"/>
</dbReference>
<dbReference type="InterPro" id="IPR016053">
    <property type="entry name" value="Haem_Oase-like"/>
</dbReference>
<dbReference type="InParanoid" id="A0A068TZH0"/>
<dbReference type="PhylomeDB" id="A0A068TZH0"/>
<dbReference type="FunCoup" id="A0A068TZH0">
    <property type="interactions" value="749"/>
</dbReference>
<dbReference type="GO" id="GO:0009507">
    <property type="term" value="C:chloroplast"/>
    <property type="evidence" value="ECO:0007669"/>
    <property type="project" value="UniProtKB-SubCell"/>
</dbReference>
<feature type="region of interest" description="Disordered" evidence="7">
    <location>
        <begin position="57"/>
        <end position="91"/>
    </location>
</feature>
<evidence type="ECO:0000256" key="7">
    <source>
        <dbReference type="SAM" id="MobiDB-lite"/>
    </source>
</evidence>
<feature type="compositionally biased region" description="Basic and acidic residues" evidence="7">
    <location>
        <begin position="149"/>
        <end position="163"/>
    </location>
</feature>
<evidence type="ECO:0000313" key="8">
    <source>
        <dbReference type="EMBL" id="CDP01329.1"/>
    </source>
</evidence>
<name>A0A068TZH0_COFCA</name>
<organism evidence="8 9">
    <name type="scientific">Coffea canephora</name>
    <name type="common">Robusta coffee</name>
    <dbReference type="NCBI Taxonomy" id="49390"/>
    <lineage>
        <taxon>Eukaryota</taxon>
        <taxon>Viridiplantae</taxon>
        <taxon>Streptophyta</taxon>
        <taxon>Embryophyta</taxon>
        <taxon>Tracheophyta</taxon>
        <taxon>Spermatophyta</taxon>
        <taxon>Magnoliopsida</taxon>
        <taxon>eudicotyledons</taxon>
        <taxon>Gunneridae</taxon>
        <taxon>Pentapetalae</taxon>
        <taxon>asterids</taxon>
        <taxon>lamiids</taxon>
        <taxon>Gentianales</taxon>
        <taxon>Rubiaceae</taxon>
        <taxon>Ixoroideae</taxon>
        <taxon>Gardenieae complex</taxon>
        <taxon>Bertiereae - Coffeeae clade</taxon>
        <taxon>Coffeeae</taxon>
        <taxon>Coffea</taxon>
    </lineage>
</organism>
<feature type="region of interest" description="Disordered" evidence="7">
    <location>
        <begin position="120"/>
        <end position="171"/>
    </location>
</feature>
<dbReference type="STRING" id="49390.A0A068TZH0"/>
<protein>
    <recommendedName>
        <fullName evidence="10">Inactive heme oxygenase 2, chloroplastic</fullName>
    </recommendedName>
</protein>
<dbReference type="Proteomes" id="UP000295252">
    <property type="component" value="Chromosome II"/>
</dbReference>
<dbReference type="Gene3D" id="1.20.910.10">
    <property type="entry name" value="Heme oxygenase-like"/>
    <property type="match status" value="1"/>
</dbReference>
<keyword evidence="9" id="KW-1185">Reference proteome</keyword>
<dbReference type="SUPFAM" id="SSF48613">
    <property type="entry name" value="Heme oxygenase-like"/>
    <property type="match status" value="1"/>
</dbReference>
<evidence type="ECO:0000256" key="2">
    <source>
        <dbReference type="ARBA" id="ARBA00006134"/>
    </source>
</evidence>
<dbReference type="PANTHER" id="PTHR35703:SF1">
    <property type="entry name" value="INACTIVE HEME OXYGENASE 2, CHLOROPLASTIC-RELATED"/>
    <property type="match status" value="1"/>
</dbReference>
<dbReference type="InterPro" id="IPR016084">
    <property type="entry name" value="Haem_Oase-like_multi-hlx"/>
</dbReference>
<feature type="compositionally biased region" description="Acidic residues" evidence="7">
    <location>
        <begin position="61"/>
        <end position="72"/>
    </location>
</feature>
<comment type="similarity">
    <text evidence="2">Belongs to the heme oxygenase family.</text>
</comment>
<reference evidence="9" key="1">
    <citation type="journal article" date="2014" name="Science">
        <title>The coffee genome provides insight into the convergent evolution of caffeine biosynthesis.</title>
        <authorList>
            <person name="Denoeud F."/>
            <person name="Carretero-Paulet L."/>
            <person name="Dereeper A."/>
            <person name="Droc G."/>
            <person name="Guyot R."/>
            <person name="Pietrella M."/>
            <person name="Zheng C."/>
            <person name="Alberti A."/>
            <person name="Anthony F."/>
            <person name="Aprea G."/>
            <person name="Aury J.M."/>
            <person name="Bento P."/>
            <person name="Bernard M."/>
            <person name="Bocs S."/>
            <person name="Campa C."/>
            <person name="Cenci A."/>
            <person name="Combes M.C."/>
            <person name="Crouzillat D."/>
            <person name="Da Silva C."/>
            <person name="Daddiego L."/>
            <person name="De Bellis F."/>
            <person name="Dussert S."/>
            <person name="Garsmeur O."/>
            <person name="Gayraud T."/>
            <person name="Guignon V."/>
            <person name="Jahn K."/>
            <person name="Jamilloux V."/>
            <person name="Joet T."/>
            <person name="Labadie K."/>
            <person name="Lan T."/>
            <person name="Leclercq J."/>
            <person name="Lepelley M."/>
            <person name="Leroy T."/>
            <person name="Li L.T."/>
            <person name="Librado P."/>
            <person name="Lopez L."/>
            <person name="Munoz A."/>
            <person name="Noel B."/>
            <person name="Pallavicini A."/>
            <person name="Perrotta G."/>
            <person name="Poncet V."/>
            <person name="Pot D."/>
            <person name="Priyono X."/>
            <person name="Rigoreau M."/>
            <person name="Rouard M."/>
            <person name="Rozas J."/>
            <person name="Tranchant-Dubreuil C."/>
            <person name="VanBuren R."/>
            <person name="Zhang Q."/>
            <person name="Andrade A.C."/>
            <person name="Argout X."/>
            <person name="Bertrand B."/>
            <person name="de Kochko A."/>
            <person name="Graziosi G."/>
            <person name="Henry R.J."/>
            <person name="Jayarama X."/>
            <person name="Ming R."/>
            <person name="Nagai C."/>
            <person name="Rounsley S."/>
            <person name="Sankoff D."/>
            <person name="Giuliano G."/>
            <person name="Albert V.A."/>
            <person name="Wincker P."/>
            <person name="Lashermes P."/>
        </authorList>
    </citation>
    <scope>NUCLEOTIDE SEQUENCE [LARGE SCALE GENOMIC DNA]</scope>
    <source>
        <strain evidence="9">cv. DH200-94</strain>
    </source>
</reference>
<keyword evidence="3" id="KW-0150">Chloroplast</keyword>
<dbReference type="EMBL" id="HG739090">
    <property type="protein sequence ID" value="CDP01329.1"/>
    <property type="molecule type" value="Genomic_DNA"/>
</dbReference>
<evidence type="ECO:0000256" key="6">
    <source>
        <dbReference type="ARBA" id="ARBA00022946"/>
    </source>
</evidence>
<dbReference type="OMA" id="GLEGEWM"/>
<accession>A0A068TZH0</accession>
<dbReference type="InterPro" id="IPR016951">
    <property type="entry name" value="Haem_Oase_decyc_pln"/>
</dbReference>
<proteinExistence type="inferred from homology"/>
<dbReference type="Pfam" id="PF01126">
    <property type="entry name" value="Heme_oxygenase"/>
    <property type="match status" value="1"/>
</dbReference>
<evidence type="ECO:0000313" key="9">
    <source>
        <dbReference type="Proteomes" id="UP000295252"/>
    </source>
</evidence>
<dbReference type="GO" id="GO:0010024">
    <property type="term" value="P:phytochromobilin biosynthetic process"/>
    <property type="evidence" value="ECO:0007669"/>
    <property type="project" value="TreeGrafter"/>
</dbReference>
<dbReference type="Gramene" id="CDP01329">
    <property type="protein sequence ID" value="CDP01329"/>
    <property type="gene ID" value="GSCOC_T00034930001"/>
</dbReference>
<dbReference type="GO" id="GO:0004392">
    <property type="term" value="F:heme oxygenase (decyclizing) activity"/>
    <property type="evidence" value="ECO:0007669"/>
    <property type="project" value="InterPro"/>
</dbReference>
<feature type="compositionally biased region" description="Basic residues" evidence="7">
    <location>
        <begin position="120"/>
        <end position="130"/>
    </location>
</feature>
<evidence type="ECO:0000256" key="4">
    <source>
        <dbReference type="ARBA" id="ARBA00022531"/>
    </source>
</evidence>
<dbReference type="PANTHER" id="PTHR35703">
    <property type="entry name" value="HEME OXYGENASE 1, CHLOROPLASTIC-RELATED"/>
    <property type="match status" value="1"/>
</dbReference>
<gene>
    <name evidence="8" type="ORF">GSCOC_T00034930001</name>
</gene>
<evidence type="ECO:0000256" key="3">
    <source>
        <dbReference type="ARBA" id="ARBA00022528"/>
    </source>
</evidence>
<dbReference type="OrthoDB" id="652091at2759"/>
<evidence type="ECO:0008006" key="10">
    <source>
        <dbReference type="Google" id="ProtNLM"/>
    </source>
</evidence>